<dbReference type="PANTHER" id="PTHR44329:SF214">
    <property type="entry name" value="PROTEIN KINASE DOMAIN-CONTAINING PROTEIN"/>
    <property type="match status" value="1"/>
</dbReference>
<evidence type="ECO:0000256" key="1">
    <source>
        <dbReference type="SAM" id="Phobius"/>
    </source>
</evidence>
<dbReference type="SUPFAM" id="SSF52540">
    <property type="entry name" value="P-loop containing nucleoside triphosphate hydrolases"/>
    <property type="match status" value="1"/>
</dbReference>
<evidence type="ECO:0000313" key="3">
    <source>
        <dbReference type="EMBL" id="KAK8883942.1"/>
    </source>
</evidence>
<dbReference type="Pfam" id="PF00069">
    <property type="entry name" value="Pkinase"/>
    <property type="match status" value="1"/>
</dbReference>
<dbReference type="Gene3D" id="3.40.50.300">
    <property type="entry name" value="P-loop containing nucleotide triphosphate hydrolases"/>
    <property type="match status" value="1"/>
</dbReference>
<dbReference type="InterPro" id="IPR008271">
    <property type="entry name" value="Ser/Thr_kinase_AS"/>
</dbReference>
<dbReference type="InterPro" id="IPR027417">
    <property type="entry name" value="P-loop_NTPase"/>
</dbReference>
<dbReference type="SUPFAM" id="SSF56112">
    <property type="entry name" value="Protein kinase-like (PK-like)"/>
    <property type="match status" value="1"/>
</dbReference>
<dbReference type="PANTHER" id="PTHR44329">
    <property type="entry name" value="SERINE/THREONINE-PROTEIN KINASE TNNI3K-RELATED"/>
    <property type="match status" value="1"/>
</dbReference>
<keyword evidence="4" id="KW-1185">Reference proteome</keyword>
<feature type="domain" description="Protein kinase" evidence="2">
    <location>
        <begin position="19"/>
        <end position="270"/>
    </location>
</feature>
<dbReference type="Gene3D" id="1.10.510.10">
    <property type="entry name" value="Transferase(Phosphotransferase) domain 1"/>
    <property type="match status" value="1"/>
</dbReference>
<accession>A0ABR2JYK7</accession>
<sequence>MEAINILPDRLLNDLEDFEIDDTVINRGGYGIIYSGSIKSTKQKIAAKKSIKNDLLSVKSIIQEYNMLVQCNHPLIQMPIGLYISENSDECVLITPFYERGSLSNFIQSQNGHKLDETQIFIIAIGIAAAMKYLHKIDISHRDIKPNNILINDFNYPILIDFGLSRNNIEQMTTEAGTLIYTAPEVFSNSYDKSIDVYSYGLIINEMYTGCPPFLDTSLNKMIKIKTEGTFELDQSMPKYLHKIVRQCLSPNPQERPTFREILIQLRSKLYSIQSSAIASSLLKYIKLGKKQKRFFRIPKQILKIPSKTFKYDFTTEDPIDWNNLEKIFISNDDTRNILIMTIGNHEIGKSTFLRTITGNQAFHSGKGMESTTVGLLLDGPYSFDDIKKQIFDMDYQRKFDEINIDNDIQIYFIDSQGIGEEEYKKNSLVLDRINSIFCSISTVCITIERSNVSDQSLQNVFKIIRRVQFYGPTNEYLLVREYQDFDSLTNLSYASLNQYQQTFKEKFRKTKREVSEYYVFDFLTPIPIGNLTSNYDSYFRSLWYSFHKIFSDINKDTLHTKDEITDLLKINISQIFGNRFSDCYQGIIQSPCECVSSIMPNSDKNTSDIIKLCYSAFYFLANEIISILECSQLFKSNLSELKECINYSVFSVARIILPYFIGEYNCSIHDFNQYEYELGNDMNSFLKKNSAFWYRHMKEENNATKACIPVYVVGTVLSCLSYVPIVGIPFGFVGVGINGSFLLYKKIQKRIRNNILKSFRISIFPFLWDRDPIKFKSNSLDMSIITQIGYKNDQLIVFFEQDEQNDSTLIFNSLTGFNVKFQGKEKISELFRNVPIKKFMQRYKRNGKVHTSNLQNVTVNILYLKGYGQDYITTLCHTQKVNPIFVSSMKSKQILKISPDEDYIFNLFYIDKELYKYDIVNKRLYLDQINNSNEYISKIQKIKNKNLYVLPISSKDYDFNNNGPFAHAMIKYGCRFILQDISLFPLNKT</sequence>
<name>A0ABR2JYK7_9EUKA</name>
<dbReference type="InterPro" id="IPR011009">
    <property type="entry name" value="Kinase-like_dom_sf"/>
</dbReference>
<keyword evidence="1" id="KW-0472">Membrane</keyword>
<comment type="caution">
    <text evidence="3">The sequence shown here is derived from an EMBL/GenBank/DDBJ whole genome shotgun (WGS) entry which is preliminary data.</text>
</comment>
<organism evidence="3 4">
    <name type="scientific">Tritrichomonas musculus</name>
    <dbReference type="NCBI Taxonomy" id="1915356"/>
    <lineage>
        <taxon>Eukaryota</taxon>
        <taxon>Metamonada</taxon>
        <taxon>Parabasalia</taxon>
        <taxon>Tritrichomonadida</taxon>
        <taxon>Tritrichomonadidae</taxon>
        <taxon>Tritrichomonas</taxon>
    </lineage>
</organism>
<dbReference type="EMBL" id="JAPFFF010000008">
    <property type="protein sequence ID" value="KAK8883942.1"/>
    <property type="molecule type" value="Genomic_DNA"/>
</dbReference>
<dbReference type="Proteomes" id="UP001470230">
    <property type="component" value="Unassembled WGS sequence"/>
</dbReference>
<dbReference type="PROSITE" id="PS50011">
    <property type="entry name" value="PROTEIN_KINASE_DOM"/>
    <property type="match status" value="1"/>
</dbReference>
<dbReference type="SMART" id="SM00220">
    <property type="entry name" value="S_TKc"/>
    <property type="match status" value="1"/>
</dbReference>
<keyword evidence="1" id="KW-0812">Transmembrane</keyword>
<dbReference type="PROSITE" id="PS00108">
    <property type="entry name" value="PROTEIN_KINASE_ST"/>
    <property type="match status" value="1"/>
</dbReference>
<gene>
    <name evidence="3" type="ORF">M9Y10_043044</name>
</gene>
<reference evidence="3 4" key="1">
    <citation type="submission" date="2024-04" db="EMBL/GenBank/DDBJ databases">
        <title>Tritrichomonas musculus Genome.</title>
        <authorList>
            <person name="Alves-Ferreira E."/>
            <person name="Grigg M."/>
            <person name="Lorenzi H."/>
            <person name="Galac M."/>
        </authorList>
    </citation>
    <scope>NUCLEOTIDE SEQUENCE [LARGE SCALE GENOMIC DNA]</scope>
    <source>
        <strain evidence="3 4">EAF2021</strain>
    </source>
</reference>
<dbReference type="InterPro" id="IPR051681">
    <property type="entry name" value="Ser/Thr_Kinases-Pseudokinases"/>
</dbReference>
<evidence type="ECO:0000259" key="2">
    <source>
        <dbReference type="PROSITE" id="PS50011"/>
    </source>
</evidence>
<dbReference type="InterPro" id="IPR000719">
    <property type="entry name" value="Prot_kinase_dom"/>
</dbReference>
<feature type="transmembrane region" description="Helical" evidence="1">
    <location>
        <begin position="723"/>
        <end position="745"/>
    </location>
</feature>
<keyword evidence="1" id="KW-1133">Transmembrane helix</keyword>
<protein>
    <recommendedName>
        <fullName evidence="2">Protein kinase domain-containing protein</fullName>
    </recommendedName>
</protein>
<evidence type="ECO:0000313" key="4">
    <source>
        <dbReference type="Proteomes" id="UP001470230"/>
    </source>
</evidence>
<proteinExistence type="predicted"/>
<dbReference type="Gene3D" id="3.30.200.20">
    <property type="entry name" value="Phosphorylase Kinase, domain 1"/>
    <property type="match status" value="1"/>
</dbReference>